<dbReference type="RefSeq" id="YP_009222732.1">
    <property type="nucleotide sequence ID" value="NC_029065.1"/>
</dbReference>
<dbReference type="GO" id="GO:0006310">
    <property type="term" value="P:DNA recombination"/>
    <property type="evidence" value="ECO:0007669"/>
    <property type="project" value="InterPro"/>
</dbReference>
<dbReference type="PROSITE" id="PS00333">
    <property type="entry name" value="DNA_LIGASE_A2"/>
    <property type="match status" value="1"/>
</dbReference>
<dbReference type="GO" id="GO:0003910">
    <property type="term" value="F:DNA ligase (ATP) activity"/>
    <property type="evidence" value="ECO:0007669"/>
    <property type="project" value="InterPro"/>
</dbReference>
<keyword evidence="13" id="KW-1185">Reference proteome</keyword>
<dbReference type="InterPro" id="IPR016059">
    <property type="entry name" value="DNA_ligase_ATP-dep_CS"/>
</dbReference>
<dbReference type="OrthoDB" id="7380at10239"/>
<evidence type="ECO:0000256" key="1">
    <source>
        <dbReference type="ARBA" id="ARBA00004328"/>
    </source>
</evidence>
<dbReference type="Gene3D" id="3.30.1490.70">
    <property type="match status" value="1"/>
</dbReference>
<proteinExistence type="inferred from homology"/>
<keyword evidence="4 12" id="KW-0436">Ligase</keyword>
<keyword evidence="6" id="KW-0227">DNA damage</keyword>
<dbReference type="PANTHER" id="PTHR47810:SF5">
    <property type="entry name" value="LIGASE, PUTATIVE-RELATED"/>
    <property type="match status" value="1"/>
</dbReference>
<dbReference type="GeneID" id="26799118"/>
<dbReference type="PANTHER" id="PTHR47810">
    <property type="entry name" value="DNA LIGASE"/>
    <property type="match status" value="1"/>
</dbReference>
<evidence type="ECO:0000256" key="9">
    <source>
        <dbReference type="ARBA" id="ARBA00032896"/>
    </source>
</evidence>
<protein>
    <recommendedName>
        <fullName evidence="3">DNA ligase</fullName>
    </recommendedName>
    <alternativeName>
        <fullName evidence="9">Polydeoxyribonucleotide synthase [ATP]</fullName>
    </alternativeName>
</protein>
<dbReference type="PROSITE" id="PS50160">
    <property type="entry name" value="DNA_LIGASE_A3"/>
    <property type="match status" value="1"/>
</dbReference>
<comment type="subcellular location">
    <subcellularLocation>
        <location evidence="1">Virion</location>
    </subcellularLocation>
</comment>
<organism evidence="12 13">
    <name type="scientific">Pseudomonas phage VCM</name>
    <dbReference type="NCBI Taxonomy" id="1729937"/>
    <lineage>
        <taxon>Viruses</taxon>
        <taxon>Duplodnaviria</taxon>
        <taxon>Heunggongvirae</taxon>
        <taxon>Uroviricota</taxon>
        <taxon>Caudoviricetes</taxon>
        <taxon>Vandenendeviridae</taxon>
        <taxon>Gorskivirinae</taxon>
        <taxon>Kremarvirus</taxon>
        <taxon>Kremarvirus VCM</taxon>
        <taxon>Otagovirus VCM</taxon>
    </lineage>
</organism>
<evidence type="ECO:0000256" key="8">
    <source>
        <dbReference type="ARBA" id="ARBA00023204"/>
    </source>
</evidence>
<dbReference type="GO" id="GO:0006281">
    <property type="term" value="P:DNA repair"/>
    <property type="evidence" value="ECO:0007669"/>
    <property type="project" value="UniProtKB-KW"/>
</dbReference>
<dbReference type="InterPro" id="IPR050326">
    <property type="entry name" value="NAD_dep_DNA_ligaseB"/>
</dbReference>
<evidence type="ECO:0000256" key="4">
    <source>
        <dbReference type="ARBA" id="ARBA00022598"/>
    </source>
</evidence>
<name>A0A0S4KWD9_9CAUD</name>
<evidence type="ECO:0000256" key="2">
    <source>
        <dbReference type="ARBA" id="ARBA00007572"/>
    </source>
</evidence>
<dbReference type="Pfam" id="PF01068">
    <property type="entry name" value="DNA_ligase_A_M"/>
    <property type="match status" value="1"/>
</dbReference>
<evidence type="ECO:0000256" key="5">
    <source>
        <dbReference type="ARBA" id="ARBA00022705"/>
    </source>
</evidence>
<dbReference type="GO" id="GO:0044423">
    <property type="term" value="C:virion component"/>
    <property type="evidence" value="ECO:0007669"/>
    <property type="project" value="UniProtKB-KW"/>
</dbReference>
<keyword evidence="8" id="KW-0234">DNA repair</keyword>
<dbReference type="Proteomes" id="UP000204441">
    <property type="component" value="Genome"/>
</dbReference>
<dbReference type="GO" id="GO:0005524">
    <property type="term" value="F:ATP binding"/>
    <property type="evidence" value="ECO:0007669"/>
    <property type="project" value="InterPro"/>
</dbReference>
<feature type="domain" description="ATP-dependent DNA ligase family profile" evidence="11">
    <location>
        <begin position="256"/>
        <end position="363"/>
    </location>
</feature>
<dbReference type="SUPFAM" id="SSF50249">
    <property type="entry name" value="Nucleic acid-binding proteins"/>
    <property type="match status" value="1"/>
</dbReference>
<sequence>MIKTLYGLDKKGGMKVWTIKVEQVFCDMPEAMITISHGKLGGKMTEKSESITEGKQGRTVFEQATLEARARIKKQEDKNYRENQADLENLDILAMLAADYRKRGKSIQYPCYGSDKYDGVRALAKKRDGVVTIESRTSQAYDIPHIHAALSIHMQEGDIWDGEIYLHGEVLQDITSAVGRTDTQAKIDAAQRKYEKAVGDEKIALAFQELEEAKLIHEIRPKLEFHIFDVVSDKTFDERVKDLDTLCGIPVVSPCIQITQYVWVADADDMKVKHDDSVDRGYEGLMLRNFKGVYESGKRSTDLQKYKEFVDAEFEILDVIPDKEDGSRFVVRNNLNDRTFTVTLGSMAQRAEYLANKHLYIGKMITVRYQSRYKKTKLPQFPTGVVIRDYE</sequence>
<evidence type="ECO:0000256" key="6">
    <source>
        <dbReference type="ARBA" id="ARBA00022763"/>
    </source>
</evidence>
<evidence type="ECO:0000313" key="13">
    <source>
        <dbReference type="Proteomes" id="UP000204441"/>
    </source>
</evidence>
<comment type="similarity">
    <text evidence="2">Belongs to the ATP-dependent DNA ligase family.</text>
</comment>
<gene>
    <name evidence="12" type="ORF">VCM_00151</name>
</gene>
<reference evidence="13" key="1">
    <citation type="submission" date="2015-10" db="EMBL/GenBank/DDBJ databases">
        <authorList>
            <person name="Millard A."/>
        </authorList>
    </citation>
    <scope>NUCLEOTIDE SEQUENCE [LARGE SCALE GENOMIC DNA]</scope>
</reference>
<comment type="function">
    <text evidence="10">Very low-fidelity DNA ligase that seals nicks in double-stranded DNA during DNA repair. Together with the viral repair DNA polymerase X, fills the single nucleotide gaps generated by the AP endonuclease. It is not essential for viral replication and recombination. Displays a very low adenylation activity towards DNA with 3'-dideoxy- or 3'-amino-terminated nicks compared to regular nick DNA.</text>
</comment>
<keyword evidence="7" id="KW-0946">Virion</keyword>
<evidence type="ECO:0000259" key="11">
    <source>
        <dbReference type="PROSITE" id="PS50160"/>
    </source>
</evidence>
<evidence type="ECO:0000256" key="7">
    <source>
        <dbReference type="ARBA" id="ARBA00022844"/>
    </source>
</evidence>
<dbReference type="KEGG" id="vg:26799118"/>
<evidence type="ECO:0000256" key="3">
    <source>
        <dbReference type="ARBA" id="ARBA00013308"/>
    </source>
</evidence>
<dbReference type="EMBL" id="LN887844">
    <property type="protein sequence ID" value="CUR44353.1"/>
    <property type="molecule type" value="Genomic_DNA"/>
</dbReference>
<evidence type="ECO:0000256" key="10">
    <source>
        <dbReference type="ARBA" id="ARBA00046002"/>
    </source>
</evidence>
<dbReference type="InterPro" id="IPR012340">
    <property type="entry name" value="NA-bd_OB-fold"/>
</dbReference>
<keyword evidence="5" id="KW-0235">DNA replication</keyword>
<dbReference type="GO" id="GO:0006260">
    <property type="term" value="P:DNA replication"/>
    <property type="evidence" value="ECO:0007669"/>
    <property type="project" value="UniProtKB-KW"/>
</dbReference>
<dbReference type="InterPro" id="IPR012310">
    <property type="entry name" value="DNA_ligase_ATP-dep_cent"/>
</dbReference>
<evidence type="ECO:0000313" key="12">
    <source>
        <dbReference type="EMBL" id="CUR44353.1"/>
    </source>
</evidence>
<dbReference type="Gene3D" id="3.30.470.30">
    <property type="entry name" value="DNA ligase/mRNA capping enzyme"/>
    <property type="match status" value="1"/>
</dbReference>
<dbReference type="SUPFAM" id="SSF56091">
    <property type="entry name" value="DNA ligase/mRNA capping enzyme, catalytic domain"/>
    <property type="match status" value="1"/>
</dbReference>
<dbReference type="Gene3D" id="2.40.50.140">
    <property type="entry name" value="Nucleic acid-binding proteins"/>
    <property type="match status" value="1"/>
</dbReference>
<accession>A0A0S4KWD9</accession>